<dbReference type="OrthoDB" id="9815825at2"/>
<feature type="domain" description="GFO/IDH/MocA-like oxidoreductase" evidence="5">
    <location>
        <begin position="132"/>
        <end position="261"/>
    </location>
</feature>
<comment type="similarity">
    <text evidence="1">Belongs to the Gfo/Idh/MocA family.</text>
</comment>
<evidence type="ECO:0000256" key="2">
    <source>
        <dbReference type="ARBA" id="ARBA00023002"/>
    </source>
</evidence>
<dbReference type="PANTHER" id="PTHR22604:SF105">
    <property type="entry name" value="TRANS-1,2-DIHYDROBENZENE-1,2-DIOL DEHYDROGENASE"/>
    <property type="match status" value="1"/>
</dbReference>
<accession>K6WD77</accession>
<dbReference type="InterPro" id="IPR036291">
    <property type="entry name" value="NAD(P)-bd_dom_sf"/>
</dbReference>
<dbReference type="PANTHER" id="PTHR22604">
    <property type="entry name" value="OXIDOREDUCTASES"/>
    <property type="match status" value="1"/>
</dbReference>
<dbReference type="RefSeq" id="WP_006593762.1">
    <property type="nucleotide sequence ID" value="NZ_BAHD01000061.1"/>
</dbReference>
<dbReference type="Proteomes" id="UP000008366">
    <property type="component" value="Unassembled WGS sequence"/>
</dbReference>
<sequence>MEPLRIGILGAARIAPLSIVAPAHTVGARLVAVAARDRARAQTFAAEHGIEHVVDSYEALVTDPDVDVVYNPLPNGLHGPWNLRAAQAGKHVLAEKPFASNAAEARQVVAAAQTARVRLLEAFHYPFHPVFTRLCALIEAGAIGQVRHVEAPMRMPAPAPDDPRWQLDLAGGSTMDLGCYAFHAGRHLGRRFCGGEPTITTAIARERPGHPGVDERLSVEAQYPSGATAALGSDMNAGDDMDEPGQWDFHLRVTGTTGSVRAANVVQPHLDDTIELRRDGREPVVEHAGTRSSYTYQLEAFTALVREGRPLGYDPFEDVVAQAEFVDAAYRAAGLQPRPSRTL</sequence>
<proteinExistence type="inferred from homology"/>
<dbReference type="STRING" id="1184609.KILIM_061_00140"/>
<dbReference type="AlphaFoldDB" id="K6WD77"/>
<keyword evidence="3" id="KW-0520">NAD</keyword>
<evidence type="ECO:0000313" key="6">
    <source>
        <dbReference type="EMBL" id="GAB97230.1"/>
    </source>
</evidence>
<dbReference type="Pfam" id="PF22725">
    <property type="entry name" value="GFO_IDH_MocA_C3"/>
    <property type="match status" value="1"/>
</dbReference>
<dbReference type="EMBL" id="BAHD01000061">
    <property type="protein sequence ID" value="GAB97230.1"/>
    <property type="molecule type" value="Genomic_DNA"/>
</dbReference>
<dbReference type="eggNOG" id="COG0673">
    <property type="taxonomic scope" value="Bacteria"/>
</dbReference>
<name>K6WD77_9MICO</name>
<dbReference type="Gene3D" id="3.30.360.10">
    <property type="entry name" value="Dihydrodipicolinate Reductase, domain 2"/>
    <property type="match status" value="1"/>
</dbReference>
<dbReference type="Gene3D" id="3.40.50.720">
    <property type="entry name" value="NAD(P)-binding Rossmann-like Domain"/>
    <property type="match status" value="1"/>
</dbReference>
<comment type="caution">
    <text evidence="6">The sequence shown here is derived from an EMBL/GenBank/DDBJ whole genome shotgun (WGS) entry which is preliminary data.</text>
</comment>
<protein>
    <submittedName>
        <fullName evidence="6">Putative oxidoreductase</fullName>
    </submittedName>
</protein>
<dbReference type="GO" id="GO:0016491">
    <property type="term" value="F:oxidoreductase activity"/>
    <property type="evidence" value="ECO:0007669"/>
    <property type="project" value="UniProtKB-KW"/>
</dbReference>
<dbReference type="GO" id="GO:0000166">
    <property type="term" value="F:nucleotide binding"/>
    <property type="evidence" value="ECO:0007669"/>
    <property type="project" value="InterPro"/>
</dbReference>
<organism evidence="6 7">
    <name type="scientific">Kineosphaera limosa NBRC 100340</name>
    <dbReference type="NCBI Taxonomy" id="1184609"/>
    <lineage>
        <taxon>Bacteria</taxon>
        <taxon>Bacillati</taxon>
        <taxon>Actinomycetota</taxon>
        <taxon>Actinomycetes</taxon>
        <taxon>Micrococcales</taxon>
        <taxon>Dermatophilaceae</taxon>
        <taxon>Kineosphaera</taxon>
    </lineage>
</organism>
<evidence type="ECO:0000313" key="7">
    <source>
        <dbReference type="Proteomes" id="UP000008366"/>
    </source>
</evidence>
<dbReference type="InterPro" id="IPR055170">
    <property type="entry name" value="GFO_IDH_MocA-like_dom"/>
</dbReference>
<keyword evidence="2" id="KW-0560">Oxidoreductase</keyword>
<evidence type="ECO:0000256" key="1">
    <source>
        <dbReference type="ARBA" id="ARBA00010928"/>
    </source>
</evidence>
<dbReference type="InterPro" id="IPR050984">
    <property type="entry name" value="Gfo/Idh/MocA_domain"/>
</dbReference>
<feature type="domain" description="Gfo/Idh/MocA-like oxidoreductase N-terminal" evidence="4">
    <location>
        <begin position="4"/>
        <end position="120"/>
    </location>
</feature>
<keyword evidence="7" id="KW-1185">Reference proteome</keyword>
<evidence type="ECO:0000259" key="5">
    <source>
        <dbReference type="Pfam" id="PF22725"/>
    </source>
</evidence>
<dbReference type="SUPFAM" id="SSF55347">
    <property type="entry name" value="Glyceraldehyde-3-phosphate dehydrogenase-like, C-terminal domain"/>
    <property type="match status" value="1"/>
</dbReference>
<evidence type="ECO:0000259" key="4">
    <source>
        <dbReference type="Pfam" id="PF01408"/>
    </source>
</evidence>
<gene>
    <name evidence="6" type="ORF">KILIM_061_00140</name>
</gene>
<reference evidence="6 7" key="1">
    <citation type="submission" date="2012-08" db="EMBL/GenBank/DDBJ databases">
        <title>Whole genome shotgun sequence of Kineosphaera limosa NBRC 100340.</title>
        <authorList>
            <person name="Yoshida I."/>
            <person name="Isaki S."/>
            <person name="Hosoyama A."/>
            <person name="Tsuchikane K."/>
            <person name="Katsumata H."/>
            <person name="Ando Y."/>
            <person name="Ohji S."/>
            <person name="Hamada M."/>
            <person name="Tamura T."/>
            <person name="Yamazoe A."/>
            <person name="Yamazaki S."/>
            <person name="Fujita N."/>
        </authorList>
    </citation>
    <scope>NUCLEOTIDE SEQUENCE [LARGE SCALE GENOMIC DNA]</scope>
    <source>
        <strain evidence="6 7">NBRC 100340</strain>
    </source>
</reference>
<evidence type="ECO:0000256" key="3">
    <source>
        <dbReference type="ARBA" id="ARBA00023027"/>
    </source>
</evidence>
<dbReference type="SUPFAM" id="SSF51735">
    <property type="entry name" value="NAD(P)-binding Rossmann-fold domains"/>
    <property type="match status" value="1"/>
</dbReference>
<dbReference type="InterPro" id="IPR000683">
    <property type="entry name" value="Gfo/Idh/MocA-like_OxRdtase_N"/>
</dbReference>
<dbReference type="Pfam" id="PF01408">
    <property type="entry name" value="GFO_IDH_MocA"/>
    <property type="match status" value="1"/>
</dbReference>